<dbReference type="InterPro" id="IPR000192">
    <property type="entry name" value="Aminotrans_V_dom"/>
</dbReference>
<gene>
    <name evidence="8" type="ORF">EDD79_101813</name>
</gene>
<evidence type="ECO:0000256" key="3">
    <source>
        <dbReference type="ARBA" id="ARBA00022723"/>
    </source>
</evidence>
<evidence type="ECO:0000256" key="4">
    <source>
        <dbReference type="ARBA" id="ARBA00022898"/>
    </source>
</evidence>
<dbReference type="Gene3D" id="1.10.260.50">
    <property type="match status" value="1"/>
</dbReference>
<dbReference type="InterPro" id="IPR015422">
    <property type="entry name" value="PyrdxlP-dep_Trfase_small"/>
</dbReference>
<proteinExistence type="inferred from homology"/>
<dbReference type="OrthoDB" id="9808002at2"/>
<evidence type="ECO:0000313" key="8">
    <source>
        <dbReference type="EMBL" id="TCQ02133.1"/>
    </source>
</evidence>
<accession>A0A4R2U394</accession>
<dbReference type="GO" id="GO:0046872">
    <property type="term" value="F:metal ion binding"/>
    <property type="evidence" value="ECO:0007669"/>
    <property type="project" value="UniProtKB-KW"/>
</dbReference>
<feature type="domain" description="Aminotransferase class V" evidence="7">
    <location>
        <begin position="3"/>
        <end position="364"/>
    </location>
</feature>
<reference evidence="8 9" key="1">
    <citation type="submission" date="2019-03" db="EMBL/GenBank/DDBJ databases">
        <title>Genomic Encyclopedia of Type Strains, Phase IV (KMG-IV): sequencing the most valuable type-strain genomes for metagenomic binning, comparative biology and taxonomic classification.</title>
        <authorList>
            <person name="Goeker M."/>
        </authorList>
    </citation>
    <scope>NUCLEOTIDE SEQUENCE [LARGE SCALE GENOMIC DNA]</scope>
    <source>
        <strain evidence="8 9">DSM 100013</strain>
    </source>
</reference>
<evidence type="ECO:0000256" key="6">
    <source>
        <dbReference type="ARBA" id="ARBA00023014"/>
    </source>
</evidence>
<comment type="cofactor">
    <cofactor evidence="1">
        <name>pyridoxal 5'-phosphate</name>
        <dbReference type="ChEBI" id="CHEBI:597326"/>
    </cofactor>
</comment>
<evidence type="ECO:0000256" key="1">
    <source>
        <dbReference type="ARBA" id="ARBA00001933"/>
    </source>
</evidence>
<dbReference type="SUPFAM" id="SSF53383">
    <property type="entry name" value="PLP-dependent transferases"/>
    <property type="match status" value="1"/>
</dbReference>
<evidence type="ECO:0000313" key="9">
    <source>
        <dbReference type="Proteomes" id="UP000295504"/>
    </source>
</evidence>
<dbReference type="GO" id="GO:0051536">
    <property type="term" value="F:iron-sulfur cluster binding"/>
    <property type="evidence" value="ECO:0007669"/>
    <property type="project" value="UniProtKB-KW"/>
</dbReference>
<keyword evidence="3" id="KW-0479">Metal-binding</keyword>
<comment type="caution">
    <text evidence="8">The sequence shown here is derived from an EMBL/GenBank/DDBJ whole genome shotgun (WGS) entry which is preliminary data.</text>
</comment>
<dbReference type="PIRSF" id="PIRSF005572">
    <property type="entry name" value="NifS"/>
    <property type="match status" value="1"/>
</dbReference>
<dbReference type="EMBL" id="SLYC01000018">
    <property type="protein sequence ID" value="TCQ02133.1"/>
    <property type="molecule type" value="Genomic_DNA"/>
</dbReference>
<dbReference type="GO" id="GO:0031071">
    <property type="term" value="F:cysteine desulfurase activity"/>
    <property type="evidence" value="ECO:0007669"/>
    <property type="project" value="UniProtKB-ARBA"/>
</dbReference>
<dbReference type="Gene3D" id="3.40.640.10">
    <property type="entry name" value="Type I PLP-dependent aspartate aminotransferase-like (Major domain)"/>
    <property type="match status" value="1"/>
</dbReference>
<evidence type="ECO:0000259" key="7">
    <source>
        <dbReference type="Pfam" id="PF00266"/>
    </source>
</evidence>
<dbReference type="PANTHER" id="PTHR11601">
    <property type="entry name" value="CYSTEINE DESULFURYLASE FAMILY MEMBER"/>
    <property type="match status" value="1"/>
</dbReference>
<dbReference type="Gene3D" id="3.90.1150.10">
    <property type="entry name" value="Aspartate Aminotransferase, domain 1"/>
    <property type="match status" value="1"/>
</dbReference>
<dbReference type="AlphaFoldDB" id="A0A4R2U394"/>
<evidence type="ECO:0000256" key="2">
    <source>
        <dbReference type="ARBA" id="ARBA00006490"/>
    </source>
</evidence>
<dbReference type="InterPro" id="IPR015421">
    <property type="entry name" value="PyrdxlP-dep_Trfase_major"/>
</dbReference>
<dbReference type="Pfam" id="PF00266">
    <property type="entry name" value="Aminotran_5"/>
    <property type="match status" value="1"/>
</dbReference>
<keyword evidence="9" id="KW-1185">Reference proteome</keyword>
<evidence type="ECO:0000256" key="5">
    <source>
        <dbReference type="ARBA" id="ARBA00023004"/>
    </source>
</evidence>
<keyword evidence="5" id="KW-0408">Iron</keyword>
<keyword evidence="4" id="KW-0663">Pyridoxal phosphate</keyword>
<dbReference type="FunFam" id="3.40.640.10:FF:000084">
    <property type="entry name" value="IscS-like cysteine desulfurase"/>
    <property type="match status" value="1"/>
</dbReference>
<dbReference type="NCBIfam" id="NF002806">
    <property type="entry name" value="PRK02948.1"/>
    <property type="match status" value="1"/>
</dbReference>
<comment type="similarity">
    <text evidence="2">Belongs to the class-V pyridoxal-phosphate-dependent aminotransferase family. NifS/IscS subfamily.</text>
</comment>
<dbReference type="Proteomes" id="UP000295504">
    <property type="component" value="Unassembled WGS sequence"/>
</dbReference>
<dbReference type="RefSeq" id="WP_132848535.1">
    <property type="nucleotide sequence ID" value="NZ_CP058648.1"/>
</dbReference>
<keyword evidence="6" id="KW-0411">Iron-sulfur</keyword>
<dbReference type="PANTHER" id="PTHR11601:SF50">
    <property type="entry name" value="CYSTEINE DESULFURASE ISCS 2-RELATED"/>
    <property type="match status" value="1"/>
</dbReference>
<organism evidence="8 9">
    <name type="scientific">Serpentinicella alkaliphila</name>
    <dbReference type="NCBI Taxonomy" id="1734049"/>
    <lineage>
        <taxon>Bacteria</taxon>
        <taxon>Bacillati</taxon>
        <taxon>Bacillota</taxon>
        <taxon>Clostridia</taxon>
        <taxon>Peptostreptococcales</taxon>
        <taxon>Natronincolaceae</taxon>
        <taxon>Serpentinicella</taxon>
    </lineage>
</organism>
<sequence>MEVYLDNAATTRPKDEVIEAISWALKNLYANPSSLHRKGLEVEKEIKECRKVVARALGCSDKEVVFTSGGTESNSLAINGLIMANRRSGNHIITTKTEHKSVLNTFEHLSSNGFEVTYLDVDREGFISLERLKESMRPDTLLVSIMHANNETGTIQPIMEIGEIIKKINRNTLFHVDGIQGFGKIKFNVKQANVDTYALSGHKIHGPKGIGALYIKSGVKIQPNLLGGSQENNLRAGTENVPGIVGLAKAASLISEENIEYMRGLKAYLVKSLHECIDDIHFNNGINDNFTPHIINVSFKGIRSEIMLHSLEQDGVYVSSGSACTSRKKDFSHVLKAMGLKEDIIDSAIRISISYTNTREEIDYAVDKINKHLNDLRKIIKR</sequence>
<dbReference type="InterPro" id="IPR015424">
    <property type="entry name" value="PyrdxlP-dep_Trfase"/>
</dbReference>
<protein>
    <submittedName>
        <fullName evidence="8">Cysteine desulfurase</fullName>
    </submittedName>
</protein>
<name>A0A4R2U394_9FIRM</name>
<dbReference type="InterPro" id="IPR016454">
    <property type="entry name" value="Cysteine_dSase"/>
</dbReference>